<organism evidence="2 3">
    <name type="scientific">Coregonus suidteri</name>
    <dbReference type="NCBI Taxonomy" id="861788"/>
    <lineage>
        <taxon>Eukaryota</taxon>
        <taxon>Metazoa</taxon>
        <taxon>Chordata</taxon>
        <taxon>Craniata</taxon>
        <taxon>Vertebrata</taxon>
        <taxon>Euteleostomi</taxon>
        <taxon>Actinopterygii</taxon>
        <taxon>Neopterygii</taxon>
        <taxon>Teleostei</taxon>
        <taxon>Protacanthopterygii</taxon>
        <taxon>Salmoniformes</taxon>
        <taxon>Salmonidae</taxon>
        <taxon>Coregoninae</taxon>
        <taxon>Coregonus</taxon>
    </lineage>
</organism>
<comment type="caution">
    <text evidence="2">The sequence shown here is derived from an EMBL/GenBank/DDBJ whole genome shotgun (WGS) entry which is preliminary data.</text>
</comment>
<dbReference type="AlphaFoldDB" id="A0AAN8QSV0"/>
<gene>
    <name evidence="2" type="ORF">J4Q44_G00196790</name>
</gene>
<evidence type="ECO:0000313" key="3">
    <source>
        <dbReference type="Proteomes" id="UP001356427"/>
    </source>
</evidence>
<evidence type="ECO:0000313" key="2">
    <source>
        <dbReference type="EMBL" id="KAK6309798.1"/>
    </source>
</evidence>
<dbReference type="EMBL" id="JAGTTL010000017">
    <property type="protein sequence ID" value="KAK6309798.1"/>
    <property type="molecule type" value="Genomic_DNA"/>
</dbReference>
<keyword evidence="3" id="KW-1185">Reference proteome</keyword>
<name>A0AAN8QSV0_9TELE</name>
<dbReference type="Proteomes" id="UP001356427">
    <property type="component" value="Unassembled WGS sequence"/>
</dbReference>
<protein>
    <submittedName>
        <fullName evidence="2">Uncharacterized protein</fullName>
    </submittedName>
</protein>
<feature type="region of interest" description="Disordered" evidence="1">
    <location>
        <begin position="58"/>
        <end position="104"/>
    </location>
</feature>
<sequence>MTMMMMWWLVEEAPHLLRETAPHPLCYSPSQAGAPASYTLTDCTEPPPLRKETMAIVKHDNRHSSNSSLQKTHPPATSSAAHPQSPLSLTMRRIPGTEALPHWPQPRPLLFVQREVF</sequence>
<accession>A0AAN8QSV0</accession>
<proteinExistence type="predicted"/>
<reference evidence="2 3" key="1">
    <citation type="submission" date="2021-04" db="EMBL/GenBank/DDBJ databases">
        <authorList>
            <person name="De Guttry C."/>
            <person name="Zahm M."/>
            <person name="Klopp C."/>
            <person name="Cabau C."/>
            <person name="Louis A."/>
            <person name="Berthelot C."/>
            <person name="Parey E."/>
            <person name="Roest Crollius H."/>
            <person name="Montfort J."/>
            <person name="Robinson-Rechavi M."/>
            <person name="Bucao C."/>
            <person name="Bouchez O."/>
            <person name="Gislard M."/>
            <person name="Lluch J."/>
            <person name="Milhes M."/>
            <person name="Lampietro C."/>
            <person name="Lopez Roques C."/>
            <person name="Donnadieu C."/>
            <person name="Braasch I."/>
            <person name="Desvignes T."/>
            <person name="Postlethwait J."/>
            <person name="Bobe J."/>
            <person name="Wedekind C."/>
            <person name="Guiguen Y."/>
        </authorList>
    </citation>
    <scope>NUCLEOTIDE SEQUENCE [LARGE SCALE GENOMIC DNA]</scope>
    <source>
        <strain evidence="2">Cs_M1</strain>
        <tissue evidence="2">Blood</tissue>
    </source>
</reference>
<feature type="compositionally biased region" description="Polar residues" evidence="1">
    <location>
        <begin position="64"/>
        <end position="88"/>
    </location>
</feature>
<evidence type="ECO:0000256" key="1">
    <source>
        <dbReference type="SAM" id="MobiDB-lite"/>
    </source>
</evidence>